<dbReference type="GO" id="GO:0016020">
    <property type="term" value="C:membrane"/>
    <property type="evidence" value="ECO:0007669"/>
    <property type="project" value="UniProtKB-SubCell"/>
</dbReference>
<evidence type="ECO:0000256" key="3">
    <source>
        <dbReference type="ARBA" id="ARBA00022692"/>
    </source>
</evidence>
<evidence type="ECO:0000256" key="2">
    <source>
        <dbReference type="ARBA" id="ARBA00022679"/>
    </source>
</evidence>
<dbReference type="InterPro" id="IPR010635">
    <property type="entry name" value="Heparan_SO4-6-sulfoTrfase"/>
</dbReference>
<keyword evidence="4 7" id="KW-1133">Transmembrane helix</keyword>
<evidence type="ECO:0000256" key="6">
    <source>
        <dbReference type="ARBA" id="ARBA00023180"/>
    </source>
</evidence>
<evidence type="ECO:0000256" key="4">
    <source>
        <dbReference type="ARBA" id="ARBA00022989"/>
    </source>
</evidence>
<dbReference type="AlphaFoldDB" id="A0A1D1ZCP1"/>
<dbReference type="GO" id="GO:0017095">
    <property type="term" value="F:heparan sulfate 6-sulfotransferase activity"/>
    <property type="evidence" value="ECO:0007669"/>
    <property type="project" value="TreeGrafter"/>
</dbReference>
<accession>A0A1D1ZCP1</accession>
<keyword evidence="6" id="KW-0325">Glycoprotein</keyword>
<gene>
    <name evidence="8" type="primary">TPST_0</name>
    <name evidence="8" type="ORF">g.53872</name>
</gene>
<evidence type="ECO:0000256" key="7">
    <source>
        <dbReference type="SAM" id="Phobius"/>
    </source>
</evidence>
<dbReference type="InterPro" id="IPR027417">
    <property type="entry name" value="P-loop_NTPase"/>
</dbReference>
<evidence type="ECO:0000256" key="1">
    <source>
        <dbReference type="ARBA" id="ARBA00004167"/>
    </source>
</evidence>
<keyword evidence="3 7" id="KW-0812">Transmembrane</keyword>
<reference evidence="8" key="1">
    <citation type="submission" date="2015-07" db="EMBL/GenBank/DDBJ databases">
        <title>Transcriptome Assembly of Anthurium amnicola.</title>
        <authorList>
            <person name="Suzuki J."/>
        </authorList>
    </citation>
    <scope>NUCLEOTIDE SEQUENCE</scope>
</reference>
<evidence type="ECO:0000256" key="5">
    <source>
        <dbReference type="ARBA" id="ARBA00023136"/>
    </source>
</evidence>
<organism evidence="8">
    <name type="scientific">Anthurium amnicola</name>
    <dbReference type="NCBI Taxonomy" id="1678845"/>
    <lineage>
        <taxon>Eukaryota</taxon>
        <taxon>Viridiplantae</taxon>
        <taxon>Streptophyta</taxon>
        <taxon>Embryophyta</taxon>
        <taxon>Tracheophyta</taxon>
        <taxon>Spermatophyta</taxon>
        <taxon>Magnoliopsida</taxon>
        <taxon>Liliopsida</taxon>
        <taxon>Araceae</taxon>
        <taxon>Pothoideae</taxon>
        <taxon>Potheae</taxon>
        <taxon>Anthurium</taxon>
    </lineage>
</organism>
<evidence type="ECO:0000313" key="8">
    <source>
        <dbReference type="EMBL" id="JAT64684.1"/>
    </source>
</evidence>
<dbReference type="Gene3D" id="3.40.50.300">
    <property type="entry name" value="P-loop containing nucleotide triphosphate hydrolases"/>
    <property type="match status" value="1"/>
</dbReference>
<sequence length="144" mass="16548">MTVGKLMEAYEVCISSLRKSQSTRRTMSLKRIAPANFSKEARLLVPERVLQQILSLNSLDLELYKHAQGIFAQQHKHLTESAKDIAELNQKHVLQELVRKTSVFSNSCKYFPWKVFLVAVIILMSIALIYLFRTARKTALKLKV</sequence>
<dbReference type="EMBL" id="GDJX01003252">
    <property type="protein sequence ID" value="JAT64684.1"/>
    <property type="molecule type" value="Transcribed_RNA"/>
</dbReference>
<keyword evidence="2 8" id="KW-0808">Transferase</keyword>
<name>A0A1D1ZCP1_9ARAE</name>
<protein>
    <submittedName>
        <fullName evidence="8">Protein-tyrosine sulfotransferase</fullName>
    </submittedName>
</protein>
<dbReference type="PANTHER" id="PTHR12812:SF0">
    <property type="entry name" value="HEPARAN-SULFATE 6-O-SULFOTRANSFERASE"/>
    <property type="match status" value="1"/>
</dbReference>
<dbReference type="PANTHER" id="PTHR12812">
    <property type="entry name" value="HEPARAN SULFATE 6-O-SULFOTRANSFERASE 3"/>
    <property type="match status" value="1"/>
</dbReference>
<keyword evidence="5 7" id="KW-0472">Membrane</keyword>
<feature type="transmembrane region" description="Helical" evidence="7">
    <location>
        <begin position="110"/>
        <end position="132"/>
    </location>
</feature>
<comment type="subcellular location">
    <subcellularLocation>
        <location evidence="1">Membrane</location>
        <topology evidence="1">Single-pass membrane protein</topology>
    </subcellularLocation>
</comment>
<proteinExistence type="predicted"/>